<reference evidence="2" key="2">
    <citation type="submission" date="2016-06" db="EMBL/GenBank/DDBJ databases">
        <title>The genome of a short-lived fish provides insights into sex chromosome evolution and the genetic control of aging.</title>
        <authorList>
            <person name="Reichwald K."/>
            <person name="Felder M."/>
            <person name="Petzold A."/>
            <person name="Koch P."/>
            <person name="Groth M."/>
            <person name="Platzer M."/>
        </authorList>
    </citation>
    <scope>NUCLEOTIDE SEQUENCE</scope>
    <source>
        <tissue evidence="2">Brain</tissue>
    </source>
</reference>
<dbReference type="Gene3D" id="3.10.10.10">
    <property type="entry name" value="HIV Type 1 Reverse Transcriptase, subunit A, domain 1"/>
    <property type="match status" value="1"/>
</dbReference>
<gene>
    <name evidence="2" type="primary">PEG10</name>
</gene>
<feature type="compositionally biased region" description="Polar residues" evidence="1">
    <location>
        <begin position="68"/>
        <end position="77"/>
    </location>
</feature>
<evidence type="ECO:0000256" key="1">
    <source>
        <dbReference type="SAM" id="MobiDB-lite"/>
    </source>
</evidence>
<dbReference type="PANTHER" id="PTHR15503">
    <property type="entry name" value="LDOC1 RELATED"/>
    <property type="match status" value="1"/>
</dbReference>
<dbReference type="PANTHER" id="PTHR15503:SF36">
    <property type="entry name" value="RETROTRANSPOSON GAG-LIKE PROTEIN 5"/>
    <property type="match status" value="1"/>
</dbReference>
<dbReference type="CDD" id="cd00303">
    <property type="entry name" value="retropepsin_like"/>
    <property type="match status" value="1"/>
</dbReference>
<dbReference type="InterPro" id="IPR043502">
    <property type="entry name" value="DNA/RNA_pol_sf"/>
</dbReference>
<dbReference type="InterPro" id="IPR043128">
    <property type="entry name" value="Rev_trsase/Diguanyl_cyclase"/>
</dbReference>
<proteinExistence type="predicted"/>
<dbReference type="AlphaFoldDB" id="A0A1A8E8P0"/>
<dbReference type="CDD" id="cd01647">
    <property type="entry name" value="RT_LTR"/>
    <property type="match status" value="1"/>
</dbReference>
<protein>
    <submittedName>
        <fullName evidence="2">Paternally expressed 10</fullName>
    </submittedName>
</protein>
<feature type="non-terminal residue" evidence="2">
    <location>
        <position position="1"/>
    </location>
</feature>
<feature type="region of interest" description="Disordered" evidence="1">
    <location>
        <begin position="68"/>
        <end position="97"/>
    </location>
</feature>
<sequence>FTVLLSYSVEFRTLAARSSWNEEALLAAFTESLNYQVQNQLALCPQPQSLEELIRLAISIDKHQHELQYQNSSTRTFPTPDHHHESGPRPSAEPTIMEEPMQMGRARLSREERSHRIRQSPPVKTGLLVGSNSSSVSSHCVLQCVVNSEQFPIEALADSGCEQSLLDPDLVKRWKIPTIRLPTPLSVSSLDDLNLSTITHQTIPLQLRVSGHSIAGAPLPFSCPYHLSKPERESMESYIQESLAAGLIRPSSSPLGAGFCLRSKKEGTLKPCIDYRGLNQITVKNKYLLPLLTSTFEPIQEASIFSRLDLWNAYHLVQIRQGDEWKTAFKTPIGHFEYH</sequence>
<evidence type="ECO:0000313" key="2">
    <source>
        <dbReference type="EMBL" id="SBQ41469.1"/>
    </source>
</evidence>
<reference evidence="2" key="1">
    <citation type="submission" date="2016-05" db="EMBL/GenBank/DDBJ databases">
        <authorList>
            <person name="Lavstsen T."/>
            <person name="Jespersen J.S."/>
        </authorList>
    </citation>
    <scope>NUCLEOTIDE SEQUENCE</scope>
    <source>
        <tissue evidence="2">Brain</tissue>
    </source>
</reference>
<dbReference type="Gene3D" id="3.30.70.270">
    <property type="match status" value="1"/>
</dbReference>
<dbReference type="InterPro" id="IPR032567">
    <property type="entry name" value="RTL1-rel"/>
</dbReference>
<dbReference type="SUPFAM" id="SSF56672">
    <property type="entry name" value="DNA/RNA polymerases"/>
    <property type="match status" value="1"/>
</dbReference>
<dbReference type="EMBL" id="HAEA01012989">
    <property type="protein sequence ID" value="SBQ41469.1"/>
    <property type="molecule type" value="Transcribed_RNA"/>
</dbReference>
<name>A0A1A8E8P0_NOTKA</name>
<accession>A0A1A8E8P0</accession>
<organism evidence="2">
    <name type="scientific">Nothobranchius kadleci</name>
    <name type="common">African annual killifish</name>
    <dbReference type="NCBI Taxonomy" id="1051664"/>
    <lineage>
        <taxon>Eukaryota</taxon>
        <taxon>Metazoa</taxon>
        <taxon>Chordata</taxon>
        <taxon>Craniata</taxon>
        <taxon>Vertebrata</taxon>
        <taxon>Euteleostomi</taxon>
        <taxon>Actinopterygii</taxon>
        <taxon>Neopterygii</taxon>
        <taxon>Teleostei</taxon>
        <taxon>Neoteleostei</taxon>
        <taxon>Acanthomorphata</taxon>
        <taxon>Ovalentaria</taxon>
        <taxon>Atherinomorphae</taxon>
        <taxon>Cyprinodontiformes</taxon>
        <taxon>Nothobranchiidae</taxon>
        <taxon>Nothobranchius</taxon>
    </lineage>
</organism>